<dbReference type="InterPro" id="IPR006530">
    <property type="entry name" value="YD"/>
</dbReference>
<protein>
    <submittedName>
        <fullName evidence="2">RHS repeat-associated protein</fullName>
    </submittedName>
</protein>
<feature type="region of interest" description="Disordered" evidence="1">
    <location>
        <begin position="1136"/>
        <end position="1176"/>
    </location>
</feature>
<dbReference type="RefSeq" id="WP_179776183.1">
    <property type="nucleotide sequence ID" value="NZ_JACCFK010000002.1"/>
</dbReference>
<sequence length="1657" mass="176893">MKVAGGSNGESPEVTNYYNTETNHYGANNGTTGVAYTRGGTLDHIDYGLRNENGTIYANPASDQVRFATAERCIPSGAITCDPAQFTTDNAKSWPDTPQDQQCLPGAVCNNHAPTFWSTKRLTNITTQYYNGSGYTKVDSYDLAQQFSESGDPALWLNSITRTGYTATGSSIALPPVTFAGQMMDNRVAGYNNQPPMIRWRLTNITAETGQAIQVAYSQPECTPTNVPPDPAQNTKRCFPVYWTFPYQTDPTLDYFHKYLTTSVQVQEPHALSPTQRTSYTYVGTPAWHFDDNEVVKPANRTYGQFRGYGQVDVSTGSSANNTNGRADVLTLTRTTYFRGMNGDTLPNGTRVASVTNSLGESIPDDNAFASMTREVQTFNGINGPRLSSTITDPVKIGTTATRGRAGLNALTATLVGVSKTRSLTDLAAGGVRTASTTYQFDSAGREIRKTDSGDGVPDVCTSTRYADNTTSWIRTRVAETITSQQVCPPPGATPAPILSDVRTFYDNAATLGTLTGPGDPTRLDTATVNNNGALTFATTGTGTFDSSGRPLTTTDGLNRTTKLTYTPTSGGVLTQTASTNALNQTSTTTIDPGRGVTTATVDIANHRTDATYDALGRLTAVWLPGHSKAANAPASSSYAYQLAPNAPLAVTTNTLIFNGTTHNYLTSIGIYDAIGQLRQVQTAAEGGGRTVTDTFYDSHGWTVTTNDRYYTDGAPSTTLISVADSAVNSRTINSYDGAGRVVDMAAYNGLNATWHTRSVYGGDRTTMFPPPGGVTTATLTDVRGNTVETRQYTAPPTVNGSVVSGGAYQSTLHAYTPLGQLAKITDPGGNVWTTSYDLLGNKIQATDPATGTTKYTYDIANQVTTTTDSRGQTLAFTYDNVGRKTAEYSGSLAGTKLSSWVYDTVQKGKLTYSTRYTPQGNYLVGYGGYDGQGNPTSMSVQVPASETGLAGTYTTRFEWNDPGKLASMLPAPGGGLPGEWIGTAYDSLGKPSSSIGYNSYVESAAYTPYGEPLRYNLGLFSSSSALTYDYDPQTRRLTHANFSAQLATPQLDDVQYFYDPFGNPTRSVNVQGGAGSPARTQCYGYDSLDRLNQAWTATDNCAAAPNASNVGGANPYWLSWTFDPTGLRTTQVKHAVPGTTGDTTTTYNYPGPDAAQRSSLTSTATTGPDAASSTSYTYDSAGNTLTRALPNGNQTLTWSEENRLATVTTPAGNTSYVYDADGNELIRRDPGSTTLFLPGQELTYKAATGTVTGTRYYTFNGQIVAMRVGGADPVYLAGDPHGTVQVVYTPSTGTVTRRAQDPYGNPLGPVTTTTSAGTTAPGTWPDNHGFLGKSESAATGLTDVGARAYDPTIGRFISVDPLLTLSESQAVNGYTYAAGNPTLKSDPTGLEPLVLPPGMKGGECDLQCRNGGYGASPGDSAKWPDYVQEKANEDARNKWIDHHAPPGSDETTLEADLQSVLENTSADWWEPHYIQGKDGDWIDYCFGRAGCEEALEYLRDSHDVAGAKYIAATYCAFNMEICERKSQIAIVGEQLLSMVPSLFSGGAAFASAGGKAAAAGRSTNLAEDVGGPPGIAKLPPEQQRSVRSLQRQVDEHRQKLDDYRADPDAFDNLGFLKNAPSPEIRNRIINGRINHLETEIRGFQRQIDDLLGGGTS</sequence>
<dbReference type="PANTHER" id="PTHR32305">
    <property type="match status" value="1"/>
</dbReference>
<dbReference type="EMBL" id="JACCFK010000002">
    <property type="protein sequence ID" value="NYI91859.1"/>
    <property type="molecule type" value="Genomic_DNA"/>
</dbReference>
<evidence type="ECO:0000313" key="2">
    <source>
        <dbReference type="EMBL" id="NYI91859.1"/>
    </source>
</evidence>
<dbReference type="InterPro" id="IPR022385">
    <property type="entry name" value="Rhs_assc_core"/>
</dbReference>
<accession>A0A853B9P9</accession>
<reference evidence="2 3" key="1">
    <citation type="submission" date="2020-07" db="EMBL/GenBank/DDBJ databases">
        <title>Sequencing the genomes of 1000 actinobacteria strains.</title>
        <authorList>
            <person name="Klenk H.-P."/>
        </authorList>
    </citation>
    <scope>NUCLEOTIDE SEQUENCE [LARGE SCALE GENOMIC DNA]</scope>
    <source>
        <strain evidence="2 3">DSM 104006</strain>
    </source>
</reference>
<proteinExistence type="predicted"/>
<evidence type="ECO:0000256" key="1">
    <source>
        <dbReference type="SAM" id="MobiDB-lite"/>
    </source>
</evidence>
<dbReference type="Pfam" id="PF05593">
    <property type="entry name" value="RHS_repeat"/>
    <property type="match status" value="1"/>
</dbReference>
<dbReference type="InterPro" id="IPR050708">
    <property type="entry name" value="T6SS_VgrG/RHS"/>
</dbReference>
<comment type="caution">
    <text evidence="2">The sequence shown here is derived from an EMBL/GenBank/DDBJ whole genome shotgun (WGS) entry which is preliminary data.</text>
</comment>
<dbReference type="Proteomes" id="UP000549616">
    <property type="component" value="Unassembled WGS sequence"/>
</dbReference>
<evidence type="ECO:0000313" key="3">
    <source>
        <dbReference type="Proteomes" id="UP000549616"/>
    </source>
</evidence>
<feature type="compositionally biased region" description="Low complexity" evidence="1">
    <location>
        <begin position="1138"/>
        <end position="1154"/>
    </location>
</feature>
<feature type="compositionally biased region" description="Polar residues" evidence="1">
    <location>
        <begin position="1157"/>
        <end position="1167"/>
    </location>
</feature>
<gene>
    <name evidence="2" type="ORF">HNR02_005234</name>
</gene>
<dbReference type="InterPro" id="IPR031325">
    <property type="entry name" value="RHS_repeat"/>
</dbReference>
<keyword evidence="3" id="KW-1185">Reference proteome</keyword>
<organism evidence="2 3">
    <name type="scientific">Amycolatopsis endophytica</name>
    <dbReference type="NCBI Taxonomy" id="860233"/>
    <lineage>
        <taxon>Bacteria</taxon>
        <taxon>Bacillati</taxon>
        <taxon>Actinomycetota</taxon>
        <taxon>Actinomycetes</taxon>
        <taxon>Pseudonocardiales</taxon>
        <taxon>Pseudonocardiaceae</taxon>
        <taxon>Amycolatopsis</taxon>
    </lineage>
</organism>
<name>A0A853B9P9_9PSEU</name>
<dbReference type="NCBIfam" id="TIGR01643">
    <property type="entry name" value="YD_repeat_2x"/>
    <property type="match status" value="3"/>
</dbReference>
<dbReference type="Gene3D" id="2.180.10.10">
    <property type="entry name" value="RHS repeat-associated core"/>
    <property type="match status" value="2"/>
</dbReference>
<dbReference type="PANTHER" id="PTHR32305:SF17">
    <property type="entry name" value="TRNA NUCLEASE WAPA"/>
    <property type="match status" value="1"/>
</dbReference>
<dbReference type="NCBIfam" id="TIGR03696">
    <property type="entry name" value="Rhs_assc_core"/>
    <property type="match status" value="1"/>
</dbReference>